<dbReference type="AlphaFoldDB" id="A0A9J6BH14"/>
<comment type="caution">
    <text evidence="2">The sequence shown here is derived from an EMBL/GenBank/DDBJ whole genome shotgun (WGS) entry which is preliminary data.</text>
</comment>
<name>A0A9J6BH14_POLVA</name>
<reference evidence="2" key="1">
    <citation type="submission" date="2021-03" db="EMBL/GenBank/DDBJ databases">
        <title>Chromosome level genome of the anhydrobiotic midge Polypedilum vanderplanki.</title>
        <authorList>
            <person name="Yoshida Y."/>
            <person name="Kikawada T."/>
            <person name="Gusev O."/>
        </authorList>
    </citation>
    <scope>NUCLEOTIDE SEQUENCE</scope>
    <source>
        <strain evidence="2">NIAS01</strain>
        <tissue evidence="2">Whole body or cell culture</tissue>
    </source>
</reference>
<keyword evidence="3" id="KW-1185">Reference proteome</keyword>
<gene>
    <name evidence="2" type="ORF">PVAND_016858</name>
</gene>
<evidence type="ECO:0000313" key="2">
    <source>
        <dbReference type="EMBL" id="KAG5668952.1"/>
    </source>
</evidence>
<evidence type="ECO:0000256" key="1">
    <source>
        <dbReference type="SAM" id="MobiDB-lite"/>
    </source>
</evidence>
<feature type="region of interest" description="Disordered" evidence="1">
    <location>
        <begin position="1"/>
        <end position="44"/>
    </location>
</feature>
<proteinExistence type="predicted"/>
<protein>
    <submittedName>
        <fullName evidence="2">Uncharacterized protein</fullName>
    </submittedName>
</protein>
<dbReference type="Proteomes" id="UP001107558">
    <property type="component" value="Chromosome 4"/>
</dbReference>
<evidence type="ECO:0000313" key="3">
    <source>
        <dbReference type="Proteomes" id="UP001107558"/>
    </source>
</evidence>
<organism evidence="2 3">
    <name type="scientific">Polypedilum vanderplanki</name>
    <name type="common">Sleeping chironomid midge</name>
    <dbReference type="NCBI Taxonomy" id="319348"/>
    <lineage>
        <taxon>Eukaryota</taxon>
        <taxon>Metazoa</taxon>
        <taxon>Ecdysozoa</taxon>
        <taxon>Arthropoda</taxon>
        <taxon>Hexapoda</taxon>
        <taxon>Insecta</taxon>
        <taxon>Pterygota</taxon>
        <taxon>Neoptera</taxon>
        <taxon>Endopterygota</taxon>
        <taxon>Diptera</taxon>
        <taxon>Nematocera</taxon>
        <taxon>Chironomoidea</taxon>
        <taxon>Chironomidae</taxon>
        <taxon>Chironominae</taxon>
        <taxon>Polypedilum</taxon>
        <taxon>Polypedilum</taxon>
    </lineage>
</organism>
<feature type="compositionally biased region" description="Acidic residues" evidence="1">
    <location>
        <begin position="26"/>
        <end position="44"/>
    </location>
</feature>
<accession>A0A9J6BH14</accession>
<sequence length="328" mass="38552">MRQIGETDAEIDLGDCEIVEEKKDEEQESEENEISEEEFESDEIDINYEKYERLEVYDESNDDEGYVNIEDEEINSIAIDSLETNENYLIERKFIDENGKVQRLKDFVIDLWKIDDAQIKNDDESEESDEVLKKSSKISNSSKNLLKIHTRSIRSAQNFQNSSTFIISDLPQNGKSTALKQIALEIRKHSPSTWVVYVNFKEFNLEEFDWKNSTVLDFLTQKSSKFDIEIFKLFAKQKKKFSKQNWIAANQNHVKILKEKFRVKVLKFAEIDQNDVQQFLEYFDESHEENLMKLIEEISVSHLGTIKEIAEAVEELDDTLNIYKISHQ</sequence>
<feature type="compositionally biased region" description="Acidic residues" evidence="1">
    <location>
        <begin position="7"/>
        <end position="18"/>
    </location>
</feature>
<dbReference type="EMBL" id="JADBJN010000004">
    <property type="protein sequence ID" value="KAG5668952.1"/>
    <property type="molecule type" value="Genomic_DNA"/>
</dbReference>